<comment type="similarity">
    <text evidence="1 4">Belongs to the pyrroline-5-carboxylate reductase family.</text>
</comment>
<evidence type="ECO:0000313" key="10">
    <source>
        <dbReference type="Proteomes" id="UP000001052"/>
    </source>
</evidence>
<dbReference type="AlphaFoldDB" id="C8X4V2"/>
<comment type="catalytic activity">
    <reaction evidence="4">
        <text>L-proline + NADP(+) = (S)-1-pyrroline-5-carboxylate + NADPH + 2 H(+)</text>
        <dbReference type="Rhea" id="RHEA:14109"/>
        <dbReference type="ChEBI" id="CHEBI:15378"/>
        <dbReference type="ChEBI" id="CHEBI:17388"/>
        <dbReference type="ChEBI" id="CHEBI:57783"/>
        <dbReference type="ChEBI" id="CHEBI:58349"/>
        <dbReference type="ChEBI" id="CHEBI:60039"/>
        <dbReference type="EC" id="1.5.1.2"/>
    </reaction>
</comment>
<dbReference type="HAMAP" id="MF_01925">
    <property type="entry name" value="P5C_reductase"/>
    <property type="match status" value="1"/>
</dbReference>
<gene>
    <name evidence="4" type="primary">proC</name>
    <name evidence="9" type="ordered locus">Dret_2165</name>
</gene>
<comment type="function">
    <text evidence="4">Catalyzes the reduction of 1-pyrroline-5-carboxylate (PCA) to L-proline.</text>
</comment>
<dbReference type="Pfam" id="PF14748">
    <property type="entry name" value="P5CR_dimer"/>
    <property type="match status" value="1"/>
</dbReference>
<dbReference type="Gene3D" id="1.10.3730.10">
    <property type="entry name" value="ProC C-terminal domain-like"/>
    <property type="match status" value="1"/>
</dbReference>
<dbReference type="PANTHER" id="PTHR11645">
    <property type="entry name" value="PYRROLINE-5-CARBOXYLATE REDUCTASE"/>
    <property type="match status" value="1"/>
</dbReference>
<keyword evidence="3 4" id="KW-0560">Oxidoreductase</keyword>
<comment type="subcellular location">
    <subcellularLocation>
        <location evidence="4">Cytoplasm</location>
    </subcellularLocation>
</comment>
<dbReference type="Gene3D" id="3.40.50.720">
    <property type="entry name" value="NAD(P)-binding Rossmann-like Domain"/>
    <property type="match status" value="1"/>
</dbReference>
<dbReference type="InterPro" id="IPR008927">
    <property type="entry name" value="6-PGluconate_DH-like_C_sf"/>
</dbReference>
<comment type="catalytic activity">
    <reaction evidence="4">
        <text>L-proline + NAD(+) = (S)-1-pyrroline-5-carboxylate + NADH + 2 H(+)</text>
        <dbReference type="Rhea" id="RHEA:14105"/>
        <dbReference type="ChEBI" id="CHEBI:15378"/>
        <dbReference type="ChEBI" id="CHEBI:17388"/>
        <dbReference type="ChEBI" id="CHEBI:57540"/>
        <dbReference type="ChEBI" id="CHEBI:57945"/>
        <dbReference type="ChEBI" id="CHEBI:60039"/>
        <dbReference type="EC" id="1.5.1.2"/>
    </reaction>
</comment>
<dbReference type="UniPathway" id="UPA00098">
    <property type="reaction ID" value="UER00361"/>
</dbReference>
<dbReference type="eggNOG" id="COG0345">
    <property type="taxonomic scope" value="Bacteria"/>
</dbReference>
<keyword evidence="4" id="KW-0028">Amino-acid biosynthesis</keyword>
<dbReference type="Proteomes" id="UP000001052">
    <property type="component" value="Chromosome"/>
</dbReference>
<dbReference type="SUPFAM" id="SSF51735">
    <property type="entry name" value="NAD(P)-binding Rossmann-fold domains"/>
    <property type="match status" value="1"/>
</dbReference>
<feature type="domain" description="Pyrroline-5-carboxylate reductase catalytic N-terminal" evidence="7">
    <location>
        <begin position="4"/>
        <end position="96"/>
    </location>
</feature>
<dbReference type="FunFam" id="1.10.3730.10:FF:000001">
    <property type="entry name" value="Pyrroline-5-carboxylate reductase"/>
    <property type="match status" value="1"/>
</dbReference>
<proteinExistence type="inferred from homology"/>
<evidence type="ECO:0000256" key="1">
    <source>
        <dbReference type="ARBA" id="ARBA00005525"/>
    </source>
</evidence>
<dbReference type="OrthoDB" id="9805754at2"/>
<sequence length="269" mass="28528">MTIRLGFLGTGNMGAALAKGISGREDLELIGFDPDQDRLQAVCRETSMQAAPNGEEVARNADCLIVAVKPHLLETVVAPLAEIAPSGSCLLSIAAGVSMSTLRRVWRTDSPVVRTMPNTPSLYGRGVFALCLDDPKLTATQAALFQDVFTALGAVYTLPESQFDAFTALIGSGPAYVFAFMEALVEAGVSLGLARNQTTEMVNHLLGGATHMAGQSSLHVSQLREMVSSPGGTTLAGLNHFDRQAFRGLVIDAVRAAHDRSRELGQQED</sequence>
<protein>
    <recommendedName>
        <fullName evidence="4 5">Pyrroline-5-carboxylate reductase</fullName>
        <shortName evidence="4">P5C reductase</shortName>
        <shortName evidence="4">P5CR</shortName>
        <ecNumber evidence="4 5">1.5.1.2</ecNumber>
    </recommendedName>
    <alternativeName>
        <fullName evidence="4">PCA reductase</fullName>
    </alternativeName>
</protein>
<dbReference type="InterPro" id="IPR036291">
    <property type="entry name" value="NAD(P)-bd_dom_sf"/>
</dbReference>
<dbReference type="SUPFAM" id="SSF48179">
    <property type="entry name" value="6-phosphogluconate dehydrogenase C-terminal domain-like"/>
    <property type="match status" value="1"/>
</dbReference>
<dbReference type="PANTHER" id="PTHR11645:SF0">
    <property type="entry name" value="PYRROLINE-5-CARBOXYLATE REDUCTASE 3"/>
    <property type="match status" value="1"/>
</dbReference>
<dbReference type="GO" id="GO:0004735">
    <property type="term" value="F:pyrroline-5-carboxylate reductase activity"/>
    <property type="evidence" value="ECO:0007669"/>
    <property type="project" value="UniProtKB-UniRule"/>
</dbReference>
<dbReference type="GO" id="GO:0005737">
    <property type="term" value="C:cytoplasm"/>
    <property type="evidence" value="ECO:0007669"/>
    <property type="project" value="UniProtKB-SubCell"/>
</dbReference>
<organism evidence="9 10">
    <name type="scientific">Desulfohalobium retbaense (strain ATCC 49708 / DSM 5692 / JCM 16813 / HR100)</name>
    <dbReference type="NCBI Taxonomy" id="485915"/>
    <lineage>
        <taxon>Bacteria</taxon>
        <taxon>Pseudomonadati</taxon>
        <taxon>Thermodesulfobacteriota</taxon>
        <taxon>Desulfovibrionia</taxon>
        <taxon>Desulfovibrionales</taxon>
        <taxon>Desulfohalobiaceae</taxon>
        <taxon>Desulfohalobium</taxon>
    </lineage>
</organism>
<keyword evidence="2 4" id="KW-0521">NADP</keyword>
<accession>C8X4V2</accession>
<reference evidence="9 10" key="2">
    <citation type="journal article" date="2010" name="Stand. Genomic Sci.">
        <title>Complete genome sequence of Desulfohalobium retbaense type strain (HR(100)).</title>
        <authorList>
            <person name="Spring S."/>
            <person name="Nolan M."/>
            <person name="Lapidus A."/>
            <person name="Glavina Del Rio T."/>
            <person name="Copeland A."/>
            <person name="Tice H."/>
            <person name="Cheng J.F."/>
            <person name="Lucas S."/>
            <person name="Land M."/>
            <person name="Chen F."/>
            <person name="Bruce D."/>
            <person name="Goodwin L."/>
            <person name="Pitluck S."/>
            <person name="Ivanova N."/>
            <person name="Mavromatis K."/>
            <person name="Mikhailova N."/>
            <person name="Pati A."/>
            <person name="Chen A."/>
            <person name="Palaniappan K."/>
            <person name="Hauser L."/>
            <person name="Chang Y.J."/>
            <person name="Jeffries C.D."/>
            <person name="Munk C."/>
            <person name="Kiss H."/>
            <person name="Chain P."/>
            <person name="Han C."/>
            <person name="Brettin T."/>
            <person name="Detter J.C."/>
            <person name="Schuler E."/>
            <person name="Goker M."/>
            <person name="Rohde M."/>
            <person name="Bristow J."/>
            <person name="Eisen J.A."/>
            <person name="Markowitz V."/>
            <person name="Hugenholtz P."/>
            <person name="Kyrpides N.C."/>
            <person name="Klenk H.P."/>
        </authorList>
    </citation>
    <scope>NUCLEOTIDE SEQUENCE [LARGE SCALE GENOMIC DNA]</scope>
    <source>
        <strain evidence="9 10">DSM 5692</strain>
    </source>
</reference>
<dbReference type="EMBL" id="CP001734">
    <property type="protein sequence ID" value="ACV69449.1"/>
    <property type="molecule type" value="Genomic_DNA"/>
</dbReference>
<dbReference type="RefSeq" id="WP_015752590.1">
    <property type="nucleotide sequence ID" value="NC_013223.1"/>
</dbReference>
<dbReference type="STRING" id="485915.Dret_2165"/>
<evidence type="ECO:0000259" key="7">
    <source>
        <dbReference type="Pfam" id="PF03807"/>
    </source>
</evidence>
<keyword evidence="4" id="KW-0641">Proline biosynthesis</keyword>
<keyword evidence="4" id="KW-0963">Cytoplasm</keyword>
<feature type="domain" description="Pyrroline-5-carboxylate reductase dimerisation" evidence="8">
    <location>
        <begin position="160"/>
        <end position="264"/>
    </location>
</feature>
<dbReference type="InterPro" id="IPR000304">
    <property type="entry name" value="Pyrroline-COOH_reductase"/>
</dbReference>
<evidence type="ECO:0000256" key="5">
    <source>
        <dbReference type="NCBIfam" id="TIGR00112"/>
    </source>
</evidence>
<evidence type="ECO:0000256" key="3">
    <source>
        <dbReference type="ARBA" id="ARBA00023002"/>
    </source>
</evidence>
<dbReference type="NCBIfam" id="TIGR00112">
    <property type="entry name" value="proC"/>
    <property type="match status" value="1"/>
</dbReference>
<evidence type="ECO:0000259" key="8">
    <source>
        <dbReference type="Pfam" id="PF14748"/>
    </source>
</evidence>
<dbReference type="InterPro" id="IPR028939">
    <property type="entry name" value="P5C_Rdtase_cat_N"/>
</dbReference>
<dbReference type="InterPro" id="IPR029036">
    <property type="entry name" value="P5CR_dimer"/>
</dbReference>
<dbReference type="HOGENOM" id="CLU_042344_0_2_7"/>
<keyword evidence="10" id="KW-1185">Reference proteome</keyword>
<evidence type="ECO:0000256" key="2">
    <source>
        <dbReference type="ARBA" id="ARBA00022857"/>
    </source>
</evidence>
<feature type="binding site" evidence="6">
    <location>
        <begin position="67"/>
        <end position="70"/>
    </location>
    <ligand>
        <name>NADP(+)</name>
        <dbReference type="ChEBI" id="CHEBI:58349"/>
    </ligand>
</feature>
<evidence type="ECO:0000256" key="4">
    <source>
        <dbReference type="HAMAP-Rule" id="MF_01925"/>
    </source>
</evidence>
<comment type="pathway">
    <text evidence="4">Amino-acid biosynthesis; L-proline biosynthesis; L-proline from L-glutamate 5-semialdehyde: step 1/1.</text>
</comment>
<evidence type="ECO:0000313" key="9">
    <source>
        <dbReference type="EMBL" id="ACV69449.1"/>
    </source>
</evidence>
<dbReference type="EC" id="1.5.1.2" evidence="4 5"/>
<feature type="binding site" evidence="6">
    <location>
        <begin position="8"/>
        <end position="13"/>
    </location>
    <ligand>
        <name>NADP(+)</name>
        <dbReference type="ChEBI" id="CHEBI:58349"/>
    </ligand>
</feature>
<evidence type="ECO:0000256" key="6">
    <source>
        <dbReference type="PIRSR" id="PIRSR000193-1"/>
    </source>
</evidence>
<dbReference type="Pfam" id="PF03807">
    <property type="entry name" value="F420_oxidored"/>
    <property type="match status" value="1"/>
</dbReference>
<dbReference type="GO" id="GO:0055129">
    <property type="term" value="P:L-proline biosynthetic process"/>
    <property type="evidence" value="ECO:0007669"/>
    <property type="project" value="UniProtKB-UniRule"/>
</dbReference>
<dbReference type="PIRSF" id="PIRSF000193">
    <property type="entry name" value="Pyrrol-5-carb_rd"/>
    <property type="match status" value="1"/>
</dbReference>
<name>C8X4V2_DESRD</name>
<reference evidence="10" key="1">
    <citation type="submission" date="2009-09" db="EMBL/GenBank/DDBJ databases">
        <title>The complete chromosome of Desulfohalobium retbaense DSM 5692.</title>
        <authorList>
            <consortium name="US DOE Joint Genome Institute (JGI-PGF)"/>
            <person name="Lucas S."/>
            <person name="Copeland A."/>
            <person name="Lapidus A."/>
            <person name="Glavina del Rio T."/>
            <person name="Dalin E."/>
            <person name="Tice H."/>
            <person name="Bruce D."/>
            <person name="Goodwin L."/>
            <person name="Pitluck S."/>
            <person name="Kyrpides N."/>
            <person name="Mavromatis K."/>
            <person name="Ivanova N."/>
            <person name="Mikhailova N."/>
            <person name="Munk A.C."/>
            <person name="Brettin T."/>
            <person name="Detter J.C."/>
            <person name="Han C."/>
            <person name="Tapia R."/>
            <person name="Larimer F."/>
            <person name="Land M."/>
            <person name="Hauser L."/>
            <person name="Markowitz V."/>
            <person name="Cheng J.-F."/>
            <person name="Hugenholtz P."/>
            <person name="Woyke T."/>
            <person name="Wu D."/>
            <person name="Spring S."/>
            <person name="Klenk H.-P."/>
            <person name="Eisen J.A."/>
        </authorList>
    </citation>
    <scope>NUCLEOTIDE SEQUENCE [LARGE SCALE GENOMIC DNA]</scope>
    <source>
        <strain evidence="10">DSM 5692</strain>
    </source>
</reference>
<dbReference type="KEGG" id="drt:Dret_2165"/>